<comment type="pathway">
    <text evidence="4 19">Cell wall biogenesis; peptidoglycan biosynthesis.</text>
</comment>
<dbReference type="SUPFAM" id="SSF56059">
    <property type="entry name" value="Glutathione synthetase ATP-binding domain-like"/>
    <property type="match status" value="1"/>
</dbReference>
<keyword evidence="10 22" id="KW-0547">Nucleotide-binding</keyword>
<dbReference type="InterPro" id="IPR011761">
    <property type="entry name" value="ATP-grasp"/>
</dbReference>
<dbReference type="PIRSF" id="PIRSF039102">
    <property type="entry name" value="Ddl/VanB"/>
    <property type="match status" value="1"/>
</dbReference>
<feature type="binding site" evidence="21">
    <location>
        <position position="289"/>
    </location>
    <ligand>
        <name>Mg(2+)</name>
        <dbReference type="ChEBI" id="CHEBI:18420"/>
        <label>2</label>
    </ligand>
</feature>
<reference evidence="24 25" key="1">
    <citation type="journal article" date="2016" name="Nat. Commun.">
        <title>Thousands of microbial genomes shed light on interconnected biogeochemical processes in an aquifer system.</title>
        <authorList>
            <person name="Anantharaman K."/>
            <person name="Brown C.T."/>
            <person name="Hug L.A."/>
            <person name="Sharon I."/>
            <person name="Castelle C.J."/>
            <person name="Probst A.J."/>
            <person name="Thomas B.C."/>
            <person name="Singh A."/>
            <person name="Wilkins M.J."/>
            <person name="Karaoz U."/>
            <person name="Brodie E.L."/>
            <person name="Williams K.H."/>
            <person name="Hubbard S.S."/>
            <person name="Banfield J.F."/>
        </authorList>
    </citation>
    <scope>NUCLEOTIDE SEQUENCE [LARGE SCALE GENOMIC DNA]</scope>
</reference>
<keyword evidence="11 22" id="KW-0067">ATP-binding</keyword>
<keyword evidence="7 19" id="KW-0963">Cytoplasm</keyword>
<dbReference type="FunFam" id="3.30.1490.20:FF:000007">
    <property type="entry name" value="D-alanine--D-alanine ligase"/>
    <property type="match status" value="1"/>
</dbReference>
<evidence type="ECO:0000256" key="1">
    <source>
        <dbReference type="ARBA" id="ARBA00001936"/>
    </source>
</evidence>
<evidence type="ECO:0000256" key="3">
    <source>
        <dbReference type="ARBA" id="ARBA00004496"/>
    </source>
</evidence>
<dbReference type="InterPro" id="IPR016185">
    <property type="entry name" value="PreATP-grasp_dom_sf"/>
</dbReference>
<feature type="domain" description="ATP-grasp" evidence="23">
    <location>
        <begin position="118"/>
        <end position="320"/>
    </location>
</feature>
<evidence type="ECO:0000256" key="4">
    <source>
        <dbReference type="ARBA" id="ARBA00004752"/>
    </source>
</evidence>
<comment type="cofactor">
    <cofactor evidence="1">
        <name>Mn(2+)</name>
        <dbReference type="ChEBI" id="CHEBI:29035"/>
    </cofactor>
</comment>
<keyword evidence="14 19" id="KW-0573">Peptidoglycan synthesis</keyword>
<feature type="binding site" evidence="21">
    <location>
        <position position="287"/>
    </location>
    <ligand>
        <name>Mg(2+)</name>
        <dbReference type="ChEBI" id="CHEBI:18420"/>
        <label>2</label>
    </ligand>
</feature>
<dbReference type="PANTHER" id="PTHR23132:SF25">
    <property type="entry name" value="D-ALANINE--D-ALANINE LIGASE A"/>
    <property type="match status" value="1"/>
</dbReference>
<comment type="caution">
    <text evidence="24">The sequence shown here is derived from an EMBL/GenBank/DDBJ whole genome shotgun (WGS) entry which is preliminary data.</text>
</comment>
<dbReference type="PROSITE" id="PS00843">
    <property type="entry name" value="DALA_DALA_LIGASE_1"/>
    <property type="match status" value="1"/>
</dbReference>
<evidence type="ECO:0000256" key="11">
    <source>
        <dbReference type="ARBA" id="ARBA00022840"/>
    </source>
</evidence>
<evidence type="ECO:0000256" key="20">
    <source>
        <dbReference type="PIRSR" id="PIRSR039102-1"/>
    </source>
</evidence>
<sequence length="323" mass="36716">MKKIGLIFGGISNEYEVSVISAGNVIKNFDYKKYKLVLLFWAKNGNFYLVKDIVQRNAIKKEVKIEEFKKYFDIALPMTHGKYGEDGVLQAILESQKIKYCGCKVLSSALCMDKAVFKTFLAGQKIKQVKFKIIYNKILSQGELRKIKENFKLPIFVKPANSGSSVGITKVKDFKQLNSALRGAFKHDSKVIIEQGIEKPREIEVAILGNDKLIISEPGEVIPYNDFYDYDDKYKLNKTKLIIPAKLLQKQVNEIKAMAQKAYSLCDCRGFSRLDFLLKNDSVYLSEINTLPGFTKNSMYPLLMINKALNYKGLINKIIELAG</sequence>
<dbReference type="GO" id="GO:0005829">
    <property type="term" value="C:cytosol"/>
    <property type="evidence" value="ECO:0007669"/>
    <property type="project" value="TreeGrafter"/>
</dbReference>
<evidence type="ECO:0000256" key="2">
    <source>
        <dbReference type="ARBA" id="ARBA00003921"/>
    </source>
</evidence>
<dbReference type="PANTHER" id="PTHR23132">
    <property type="entry name" value="D-ALANINE--D-ALANINE LIGASE"/>
    <property type="match status" value="1"/>
</dbReference>
<evidence type="ECO:0000256" key="12">
    <source>
        <dbReference type="ARBA" id="ARBA00022842"/>
    </source>
</evidence>
<feature type="binding site" evidence="21">
    <location>
        <position position="275"/>
    </location>
    <ligand>
        <name>Mg(2+)</name>
        <dbReference type="ChEBI" id="CHEBI:18420"/>
        <label>1</label>
    </ligand>
</feature>
<feature type="binding site" evidence="21">
    <location>
        <position position="287"/>
    </location>
    <ligand>
        <name>Mg(2+)</name>
        <dbReference type="ChEBI" id="CHEBI:18420"/>
        <label>1</label>
    </ligand>
</feature>
<dbReference type="SUPFAM" id="SSF52440">
    <property type="entry name" value="PreATP-grasp domain"/>
    <property type="match status" value="1"/>
</dbReference>
<dbReference type="EC" id="6.3.2.4" evidence="6 19"/>
<evidence type="ECO:0000256" key="7">
    <source>
        <dbReference type="ARBA" id="ARBA00022490"/>
    </source>
</evidence>
<dbReference type="NCBIfam" id="NF002378">
    <property type="entry name" value="PRK01372.1"/>
    <property type="match status" value="1"/>
</dbReference>
<evidence type="ECO:0000256" key="19">
    <source>
        <dbReference type="HAMAP-Rule" id="MF_00047"/>
    </source>
</evidence>
<comment type="cofactor">
    <cofactor evidence="21">
        <name>Mg(2+)</name>
        <dbReference type="ChEBI" id="CHEBI:18420"/>
    </cofactor>
    <cofactor evidence="21">
        <name>Mn(2+)</name>
        <dbReference type="ChEBI" id="CHEBI:29035"/>
    </cofactor>
    <text evidence="21">Binds 2 magnesium or manganese ions per subunit.</text>
</comment>
<comment type="similarity">
    <text evidence="5 19">Belongs to the D-alanine--D-alanine ligase family.</text>
</comment>
<organism evidence="24 25">
    <name type="scientific">Candidatus Buchananbacteria bacterium RBG_13_36_9</name>
    <dbReference type="NCBI Taxonomy" id="1797530"/>
    <lineage>
        <taxon>Bacteria</taxon>
        <taxon>Candidatus Buchananiibacteriota</taxon>
    </lineage>
</organism>
<dbReference type="Gene3D" id="3.30.470.20">
    <property type="entry name" value="ATP-grasp fold, B domain"/>
    <property type="match status" value="1"/>
</dbReference>
<dbReference type="InterPro" id="IPR011095">
    <property type="entry name" value="Dala_Dala_lig_C"/>
</dbReference>
<keyword evidence="13 19" id="KW-0133">Cell shape</keyword>
<dbReference type="NCBIfam" id="NF002528">
    <property type="entry name" value="PRK01966.1-4"/>
    <property type="match status" value="1"/>
</dbReference>
<comment type="pathway">
    <text evidence="18">Glycan biosynthesis.</text>
</comment>
<dbReference type="UniPathway" id="UPA00219"/>
<evidence type="ECO:0000259" key="23">
    <source>
        <dbReference type="PROSITE" id="PS50975"/>
    </source>
</evidence>
<dbReference type="InterPro" id="IPR005905">
    <property type="entry name" value="D_ala_D_ala"/>
</dbReference>
<keyword evidence="9 21" id="KW-0479">Metal-binding</keyword>
<dbReference type="InterPro" id="IPR000291">
    <property type="entry name" value="D-Ala_lig_Van_CS"/>
</dbReference>
<evidence type="ECO:0000313" key="24">
    <source>
        <dbReference type="EMBL" id="OGY40633.1"/>
    </source>
</evidence>
<evidence type="ECO:0000256" key="6">
    <source>
        <dbReference type="ARBA" id="ARBA00012216"/>
    </source>
</evidence>
<feature type="active site" evidence="20">
    <location>
        <position position="164"/>
    </location>
</feature>
<dbReference type="Proteomes" id="UP000176498">
    <property type="component" value="Unassembled WGS sequence"/>
</dbReference>
<comment type="catalytic activity">
    <reaction evidence="17 19">
        <text>2 D-alanine + ATP = D-alanyl-D-alanine + ADP + phosphate + H(+)</text>
        <dbReference type="Rhea" id="RHEA:11224"/>
        <dbReference type="ChEBI" id="CHEBI:15378"/>
        <dbReference type="ChEBI" id="CHEBI:30616"/>
        <dbReference type="ChEBI" id="CHEBI:43474"/>
        <dbReference type="ChEBI" id="CHEBI:57416"/>
        <dbReference type="ChEBI" id="CHEBI:57822"/>
        <dbReference type="ChEBI" id="CHEBI:456216"/>
        <dbReference type="EC" id="6.3.2.4"/>
    </reaction>
</comment>
<evidence type="ECO:0000256" key="22">
    <source>
        <dbReference type="PROSITE-ProRule" id="PRU00409"/>
    </source>
</evidence>
<protein>
    <recommendedName>
        <fullName evidence="6 19">D-alanine--D-alanine ligase</fullName>
        <ecNumber evidence="6 19">6.3.2.4</ecNumber>
    </recommendedName>
    <alternativeName>
        <fullName evidence="19">D-Ala-D-Ala ligase</fullName>
    </alternativeName>
    <alternativeName>
        <fullName evidence="19">D-alanylalanine synthetase</fullName>
    </alternativeName>
</protein>
<comment type="function">
    <text evidence="2 19">Cell wall formation.</text>
</comment>
<evidence type="ECO:0000256" key="13">
    <source>
        <dbReference type="ARBA" id="ARBA00022960"/>
    </source>
</evidence>
<feature type="active site" evidence="20">
    <location>
        <position position="14"/>
    </location>
</feature>
<evidence type="ECO:0000256" key="10">
    <source>
        <dbReference type="ARBA" id="ARBA00022741"/>
    </source>
</evidence>
<keyword evidence="15 21" id="KW-0464">Manganese</keyword>
<dbReference type="Gene3D" id="3.30.1490.20">
    <property type="entry name" value="ATP-grasp fold, A domain"/>
    <property type="match status" value="1"/>
</dbReference>
<evidence type="ECO:0000256" key="8">
    <source>
        <dbReference type="ARBA" id="ARBA00022598"/>
    </source>
</evidence>
<dbReference type="GO" id="GO:0008716">
    <property type="term" value="F:D-alanine-D-alanine ligase activity"/>
    <property type="evidence" value="ECO:0007669"/>
    <property type="project" value="UniProtKB-UniRule"/>
</dbReference>
<dbReference type="GO" id="GO:0005524">
    <property type="term" value="F:ATP binding"/>
    <property type="evidence" value="ECO:0007669"/>
    <property type="project" value="UniProtKB-UniRule"/>
</dbReference>
<keyword evidence="16 19" id="KW-0961">Cell wall biogenesis/degradation</keyword>
<comment type="subcellular location">
    <subcellularLocation>
        <location evidence="3 19">Cytoplasm</location>
    </subcellularLocation>
</comment>
<dbReference type="HAMAP" id="MF_00047">
    <property type="entry name" value="Dala_Dala_lig"/>
    <property type="match status" value="1"/>
</dbReference>
<dbReference type="InterPro" id="IPR013815">
    <property type="entry name" value="ATP_grasp_subdomain_1"/>
</dbReference>
<dbReference type="GO" id="GO:0009252">
    <property type="term" value="P:peptidoglycan biosynthetic process"/>
    <property type="evidence" value="ECO:0007669"/>
    <property type="project" value="UniProtKB-UniRule"/>
</dbReference>
<dbReference type="Gene3D" id="3.40.50.20">
    <property type="match status" value="1"/>
</dbReference>
<dbReference type="EMBL" id="MHHZ01000024">
    <property type="protein sequence ID" value="OGY40633.1"/>
    <property type="molecule type" value="Genomic_DNA"/>
</dbReference>
<evidence type="ECO:0000256" key="18">
    <source>
        <dbReference type="ARBA" id="ARBA00060592"/>
    </source>
</evidence>
<dbReference type="Pfam" id="PF07478">
    <property type="entry name" value="Dala_Dala_lig_C"/>
    <property type="match status" value="1"/>
</dbReference>
<keyword evidence="8 19" id="KW-0436">Ligase</keyword>
<proteinExistence type="inferred from homology"/>
<name>A0A1G1XKK5_9BACT</name>
<gene>
    <name evidence="19" type="primary">ddl</name>
    <name evidence="24" type="ORF">A2Y82_05325</name>
</gene>
<feature type="active site" evidence="20">
    <location>
        <position position="298"/>
    </location>
</feature>
<dbReference type="PROSITE" id="PS50975">
    <property type="entry name" value="ATP_GRASP"/>
    <property type="match status" value="1"/>
</dbReference>
<evidence type="ECO:0000256" key="17">
    <source>
        <dbReference type="ARBA" id="ARBA00047614"/>
    </source>
</evidence>
<dbReference type="Pfam" id="PF01820">
    <property type="entry name" value="Dala_Dala_lig_N"/>
    <property type="match status" value="1"/>
</dbReference>
<dbReference type="InterPro" id="IPR011127">
    <property type="entry name" value="Dala_Dala_lig_N"/>
</dbReference>
<accession>A0A1G1XKK5</accession>
<dbReference type="GO" id="GO:0071555">
    <property type="term" value="P:cell wall organization"/>
    <property type="evidence" value="ECO:0007669"/>
    <property type="project" value="UniProtKB-KW"/>
</dbReference>
<dbReference type="GO" id="GO:0046872">
    <property type="term" value="F:metal ion binding"/>
    <property type="evidence" value="ECO:0007669"/>
    <property type="project" value="UniProtKB-KW"/>
</dbReference>
<evidence type="ECO:0000256" key="15">
    <source>
        <dbReference type="ARBA" id="ARBA00023211"/>
    </source>
</evidence>
<evidence type="ECO:0000313" key="25">
    <source>
        <dbReference type="Proteomes" id="UP000176498"/>
    </source>
</evidence>
<dbReference type="GO" id="GO:0008360">
    <property type="term" value="P:regulation of cell shape"/>
    <property type="evidence" value="ECO:0007669"/>
    <property type="project" value="UniProtKB-KW"/>
</dbReference>
<dbReference type="NCBIfam" id="TIGR01205">
    <property type="entry name" value="D_ala_D_alaTIGR"/>
    <property type="match status" value="1"/>
</dbReference>
<evidence type="ECO:0000256" key="5">
    <source>
        <dbReference type="ARBA" id="ARBA00010871"/>
    </source>
</evidence>
<dbReference type="AlphaFoldDB" id="A0A1G1XKK5"/>
<evidence type="ECO:0000256" key="16">
    <source>
        <dbReference type="ARBA" id="ARBA00023316"/>
    </source>
</evidence>
<evidence type="ECO:0000256" key="21">
    <source>
        <dbReference type="PIRSR" id="PIRSR039102-3"/>
    </source>
</evidence>
<evidence type="ECO:0000256" key="9">
    <source>
        <dbReference type="ARBA" id="ARBA00022723"/>
    </source>
</evidence>
<evidence type="ECO:0000256" key="14">
    <source>
        <dbReference type="ARBA" id="ARBA00022984"/>
    </source>
</evidence>
<keyword evidence="12 21" id="KW-0460">Magnesium</keyword>